<dbReference type="PATRIC" id="fig|1637975.4.peg.3026"/>
<comment type="caution">
    <text evidence="2">The sequence shown here is derived from an EMBL/GenBank/DDBJ whole genome shotgun (WGS) entry which is preliminary data.</text>
</comment>
<sequence length="173" mass="19928">MEGILLENKIQKISANLWFDTQAEEAAEFYTTIFNHSKIERIIRYGKERHNIDGITEGTAMTVEFELEGQTFVALNGGPQFKFNEAISFIVNCETQEEIDYYWNNLSEDGNEKAQVCGWLKDKYGVSWQIVPSNLNQLLSDPSPEKTEKVMKALLQTEKKIDMNALMKAYEEE</sequence>
<dbReference type="PANTHER" id="PTHR33990:SF2">
    <property type="entry name" value="PHNB-LIKE DOMAIN-CONTAINING PROTEIN"/>
    <property type="match status" value="1"/>
</dbReference>
<protein>
    <submittedName>
        <fullName evidence="2">3-demethylubiquinone-9 3-methyltransferase</fullName>
    </submittedName>
</protein>
<reference evidence="2 3" key="1">
    <citation type="submission" date="2015-09" db="EMBL/GenBank/DDBJ databases">
        <title>Genome sequencing project for genomic taxonomy and phylogenomics of Bacillus-like bacteria.</title>
        <authorList>
            <person name="Liu B."/>
            <person name="Wang J."/>
            <person name="Zhu Y."/>
            <person name="Liu G."/>
            <person name="Chen Q."/>
            <person name="Chen Z."/>
            <person name="Lan J."/>
            <person name="Che J."/>
            <person name="Ge C."/>
            <person name="Shi H."/>
            <person name="Pan Z."/>
            <person name="Liu X."/>
        </authorList>
    </citation>
    <scope>NUCLEOTIDE SEQUENCE [LARGE SCALE GENOMIC DNA]</scope>
    <source>
        <strain evidence="2 3">FJAT-18043</strain>
    </source>
</reference>
<dbReference type="STRING" id="1637975.AN957_15615"/>
<dbReference type="PIRSF" id="PIRSF021700">
    <property type="entry name" value="3_dmu_93_MTrfase"/>
    <property type="match status" value="1"/>
</dbReference>
<dbReference type="GO" id="GO:0008168">
    <property type="term" value="F:methyltransferase activity"/>
    <property type="evidence" value="ECO:0007669"/>
    <property type="project" value="UniProtKB-KW"/>
</dbReference>
<dbReference type="CDD" id="cd06588">
    <property type="entry name" value="PhnB_like"/>
    <property type="match status" value="1"/>
</dbReference>
<dbReference type="InterPro" id="IPR029068">
    <property type="entry name" value="Glyas_Bleomycin-R_OHBP_Dase"/>
</dbReference>
<dbReference type="Pfam" id="PF06983">
    <property type="entry name" value="3-dmu-9_3-mt"/>
    <property type="match status" value="1"/>
</dbReference>
<accession>A0A0Q3SJH1</accession>
<keyword evidence="2" id="KW-0808">Transferase</keyword>
<dbReference type="Proteomes" id="UP000050996">
    <property type="component" value="Unassembled WGS sequence"/>
</dbReference>
<gene>
    <name evidence="2" type="ORF">AN957_15615</name>
</gene>
<name>A0A0Q3SJH1_9BACI</name>
<dbReference type="Gene3D" id="3.10.180.10">
    <property type="entry name" value="2,3-Dihydroxybiphenyl 1,2-Dioxygenase, domain 1"/>
    <property type="match status" value="1"/>
</dbReference>
<dbReference type="InterPro" id="IPR009725">
    <property type="entry name" value="3_dmu_93_MTrfase"/>
</dbReference>
<dbReference type="EMBL" id="LJIX01000006">
    <property type="protein sequence ID" value="KQL19852.1"/>
    <property type="molecule type" value="Genomic_DNA"/>
</dbReference>
<dbReference type="AlphaFoldDB" id="A0A0Q3SJH1"/>
<feature type="domain" description="PhnB-like" evidence="1">
    <location>
        <begin position="11"/>
        <end position="131"/>
    </location>
</feature>
<keyword evidence="2" id="KW-0830">Ubiquinone</keyword>
<organism evidence="2 3">
    <name type="scientific">Cytobacillus solani</name>
    <dbReference type="NCBI Taxonomy" id="1637975"/>
    <lineage>
        <taxon>Bacteria</taxon>
        <taxon>Bacillati</taxon>
        <taxon>Bacillota</taxon>
        <taxon>Bacilli</taxon>
        <taxon>Bacillales</taxon>
        <taxon>Bacillaceae</taxon>
        <taxon>Cytobacillus</taxon>
    </lineage>
</organism>
<dbReference type="PANTHER" id="PTHR33990">
    <property type="entry name" value="PROTEIN YJDN-RELATED"/>
    <property type="match status" value="1"/>
</dbReference>
<dbReference type="GO" id="GO:0032259">
    <property type="term" value="P:methylation"/>
    <property type="evidence" value="ECO:0007669"/>
    <property type="project" value="UniProtKB-KW"/>
</dbReference>
<evidence type="ECO:0000313" key="3">
    <source>
        <dbReference type="Proteomes" id="UP000050996"/>
    </source>
</evidence>
<dbReference type="SUPFAM" id="SSF54593">
    <property type="entry name" value="Glyoxalase/Bleomycin resistance protein/Dihydroxybiphenyl dioxygenase"/>
    <property type="match status" value="1"/>
</dbReference>
<keyword evidence="2" id="KW-0489">Methyltransferase</keyword>
<dbReference type="InterPro" id="IPR028973">
    <property type="entry name" value="PhnB-like"/>
</dbReference>
<keyword evidence="3" id="KW-1185">Reference proteome</keyword>
<evidence type="ECO:0000259" key="1">
    <source>
        <dbReference type="Pfam" id="PF06983"/>
    </source>
</evidence>
<evidence type="ECO:0000313" key="2">
    <source>
        <dbReference type="EMBL" id="KQL19852.1"/>
    </source>
</evidence>
<proteinExistence type="predicted"/>